<evidence type="ECO:0000256" key="7">
    <source>
        <dbReference type="ARBA" id="ARBA00023015"/>
    </source>
</evidence>
<name>A0A1M5XJ60_9BACT</name>
<evidence type="ECO:0000256" key="1">
    <source>
        <dbReference type="ARBA" id="ARBA00007484"/>
    </source>
</evidence>
<reference evidence="16 17" key="1">
    <citation type="submission" date="2016-11" db="EMBL/GenBank/DDBJ databases">
        <authorList>
            <person name="Jaros S."/>
            <person name="Januszkiewicz K."/>
            <person name="Wedrychowicz H."/>
        </authorList>
    </citation>
    <scope>NUCLEOTIDE SEQUENCE [LARGE SCALE GENOMIC DNA]</scope>
    <source>
        <strain evidence="16 17">DSM 9705</strain>
    </source>
</reference>
<sequence length="210" mass="22937">MGKAKTDEITPLQRKTLEAICRFVDAKGFPPTVKELSEIFEISPASAHDRINQLVRKGYLKREDGKSRGIAVARRPSEMAASLVSVPVVGMVAAGCPILAEENIIGQVLVESNVVRSGQHFALRAVGDSMVGAGINDGDLIIVRQQPIAEDGDIVVALLNNEATVKRLKIKDELIELVPENPEVRKIRIRPEDDLRVLGKVVAVRHKQGR</sequence>
<dbReference type="GO" id="GO:0045892">
    <property type="term" value="P:negative regulation of DNA-templated transcription"/>
    <property type="evidence" value="ECO:0007669"/>
    <property type="project" value="UniProtKB-UniRule"/>
</dbReference>
<organism evidence="16 17">
    <name type="scientific">Desulfofustis glycolicus DSM 9705</name>
    <dbReference type="NCBI Taxonomy" id="1121409"/>
    <lineage>
        <taxon>Bacteria</taxon>
        <taxon>Pseudomonadati</taxon>
        <taxon>Thermodesulfobacteriota</taxon>
        <taxon>Desulfobulbia</taxon>
        <taxon>Desulfobulbales</taxon>
        <taxon>Desulfocapsaceae</taxon>
        <taxon>Desulfofustis</taxon>
    </lineage>
</organism>
<keyword evidence="6 12" id="KW-0068">Autocatalytic cleavage</keyword>
<dbReference type="Pfam" id="PF01726">
    <property type="entry name" value="LexA_DNA_bind"/>
    <property type="match status" value="1"/>
</dbReference>
<dbReference type="SUPFAM" id="SSF46785">
    <property type="entry name" value="Winged helix' DNA-binding domain"/>
    <property type="match status" value="1"/>
</dbReference>
<dbReference type="InterPro" id="IPR006200">
    <property type="entry name" value="LexA"/>
</dbReference>
<evidence type="ECO:0000256" key="11">
    <source>
        <dbReference type="ARBA" id="ARBA00023236"/>
    </source>
</evidence>
<feature type="domain" description="Peptidase S24/S26A/S26B/S26C" evidence="14">
    <location>
        <begin position="87"/>
        <end position="202"/>
    </location>
</feature>
<accession>A0A1M5XJ60</accession>
<dbReference type="InterPro" id="IPR015927">
    <property type="entry name" value="Peptidase_S24_S26A/B/C"/>
</dbReference>
<dbReference type="PANTHER" id="PTHR33516">
    <property type="entry name" value="LEXA REPRESSOR"/>
    <property type="match status" value="1"/>
</dbReference>
<dbReference type="InterPro" id="IPR006197">
    <property type="entry name" value="Peptidase_S24_LexA"/>
</dbReference>
<keyword evidence="9 12" id="KW-0804">Transcription</keyword>
<dbReference type="Proteomes" id="UP000184139">
    <property type="component" value="Unassembled WGS sequence"/>
</dbReference>
<dbReference type="Gene3D" id="1.10.10.10">
    <property type="entry name" value="Winged helix-like DNA-binding domain superfamily/Winged helix DNA-binding domain"/>
    <property type="match status" value="1"/>
</dbReference>
<evidence type="ECO:0000256" key="9">
    <source>
        <dbReference type="ARBA" id="ARBA00023163"/>
    </source>
</evidence>
<dbReference type="GO" id="GO:0003677">
    <property type="term" value="F:DNA binding"/>
    <property type="evidence" value="ECO:0007669"/>
    <property type="project" value="UniProtKB-UniRule"/>
</dbReference>
<dbReference type="EC" id="3.4.21.88" evidence="12"/>
<comment type="function">
    <text evidence="12">Represses a number of genes involved in the response to DNA damage (SOS response), including recA and lexA. In the presence of single-stranded DNA, RecA interacts with LexA causing an autocatalytic cleavage which disrupts the DNA-binding part of LexA, leading to derepression of the SOS regulon and eventually DNA repair.</text>
</comment>
<dbReference type="InterPro" id="IPR036390">
    <property type="entry name" value="WH_DNA-bd_sf"/>
</dbReference>
<evidence type="ECO:0000256" key="6">
    <source>
        <dbReference type="ARBA" id="ARBA00022813"/>
    </source>
</evidence>
<dbReference type="Gene3D" id="2.10.109.10">
    <property type="entry name" value="Umud Fragment, subunit A"/>
    <property type="match status" value="1"/>
</dbReference>
<evidence type="ECO:0000256" key="12">
    <source>
        <dbReference type="HAMAP-Rule" id="MF_00015"/>
    </source>
</evidence>
<dbReference type="InterPro" id="IPR036388">
    <property type="entry name" value="WH-like_DNA-bd_sf"/>
</dbReference>
<comment type="caution">
    <text evidence="12">Lacks conserved residue(s) required for the propagation of feature annotation.</text>
</comment>
<dbReference type="SUPFAM" id="SSF51306">
    <property type="entry name" value="LexA/Signal peptidase"/>
    <property type="match status" value="1"/>
</dbReference>
<evidence type="ECO:0000259" key="14">
    <source>
        <dbReference type="Pfam" id="PF00717"/>
    </source>
</evidence>
<proteinExistence type="inferred from homology"/>
<dbReference type="GO" id="GO:0006508">
    <property type="term" value="P:proteolysis"/>
    <property type="evidence" value="ECO:0007669"/>
    <property type="project" value="InterPro"/>
</dbReference>
<protein>
    <recommendedName>
        <fullName evidence="12">LexA repressor</fullName>
        <ecNumber evidence="12">3.4.21.88</ecNumber>
    </recommendedName>
</protein>
<comment type="subunit">
    <text evidence="12">Homodimer.</text>
</comment>
<keyword evidence="2 12" id="KW-0678">Repressor</keyword>
<dbReference type="RefSeq" id="WP_073377462.1">
    <property type="nucleotide sequence ID" value="NZ_FQXS01000020.1"/>
</dbReference>
<feature type="domain" description="LexA repressor DNA-binding" evidence="15">
    <location>
        <begin position="8"/>
        <end position="69"/>
    </location>
</feature>
<feature type="active site" description="For autocatalytic cleavage activity" evidence="12">
    <location>
        <position position="166"/>
    </location>
</feature>
<keyword evidence="17" id="KW-1185">Reference proteome</keyword>
<evidence type="ECO:0000259" key="15">
    <source>
        <dbReference type="Pfam" id="PF01726"/>
    </source>
</evidence>
<dbReference type="OrthoDB" id="9802364at2"/>
<feature type="active site" description="For autocatalytic cleavage activity" evidence="12">
    <location>
        <position position="129"/>
    </location>
</feature>
<dbReference type="InterPro" id="IPR039418">
    <property type="entry name" value="LexA-like"/>
</dbReference>
<keyword evidence="10 12" id="KW-0234">DNA repair</keyword>
<evidence type="ECO:0000256" key="4">
    <source>
        <dbReference type="ARBA" id="ARBA00022763"/>
    </source>
</evidence>
<dbReference type="HAMAP" id="MF_00015">
    <property type="entry name" value="LexA"/>
    <property type="match status" value="1"/>
</dbReference>
<evidence type="ECO:0000256" key="5">
    <source>
        <dbReference type="ARBA" id="ARBA00022801"/>
    </source>
</evidence>
<comment type="catalytic activity">
    <reaction evidence="12">
        <text>Hydrolysis of Ala-|-Gly bond in repressor LexA.</text>
        <dbReference type="EC" id="3.4.21.88"/>
    </reaction>
</comment>
<dbReference type="STRING" id="1121409.SAMN02745124_03125"/>
<keyword evidence="8 12" id="KW-0238">DNA-binding</keyword>
<dbReference type="PRINTS" id="PR00726">
    <property type="entry name" value="LEXASERPTASE"/>
</dbReference>
<feature type="site" description="Cleavage; by autolysis" evidence="12">
    <location>
        <begin position="94"/>
        <end position="95"/>
    </location>
</feature>
<dbReference type="InterPro" id="IPR006199">
    <property type="entry name" value="LexA_DNA-bd_dom"/>
</dbReference>
<keyword evidence="11 12" id="KW-0742">SOS response</keyword>
<dbReference type="Pfam" id="PF00717">
    <property type="entry name" value="Peptidase_S24"/>
    <property type="match status" value="1"/>
</dbReference>
<evidence type="ECO:0000256" key="3">
    <source>
        <dbReference type="ARBA" id="ARBA00022705"/>
    </source>
</evidence>
<dbReference type="FunFam" id="2.10.109.10:FF:000001">
    <property type="entry name" value="LexA repressor"/>
    <property type="match status" value="1"/>
</dbReference>
<dbReference type="InterPro" id="IPR050077">
    <property type="entry name" value="LexA_repressor"/>
</dbReference>
<evidence type="ECO:0000256" key="8">
    <source>
        <dbReference type="ARBA" id="ARBA00023125"/>
    </source>
</evidence>
<keyword evidence="7 12" id="KW-0805">Transcription regulation</keyword>
<dbReference type="EMBL" id="FQXS01000020">
    <property type="protein sequence ID" value="SHH99796.1"/>
    <property type="molecule type" value="Genomic_DNA"/>
</dbReference>
<comment type="similarity">
    <text evidence="1 12 13">Belongs to the peptidase S24 family.</text>
</comment>
<keyword evidence="3 12" id="KW-0235">DNA replication</keyword>
<dbReference type="InterPro" id="IPR036286">
    <property type="entry name" value="LexA/Signal_pep-like_sf"/>
</dbReference>
<dbReference type="AlphaFoldDB" id="A0A1M5XJ60"/>
<dbReference type="GO" id="GO:0004252">
    <property type="term" value="F:serine-type endopeptidase activity"/>
    <property type="evidence" value="ECO:0007669"/>
    <property type="project" value="UniProtKB-UniRule"/>
</dbReference>
<evidence type="ECO:0000256" key="2">
    <source>
        <dbReference type="ARBA" id="ARBA00022491"/>
    </source>
</evidence>
<dbReference type="PANTHER" id="PTHR33516:SF2">
    <property type="entry name" value="LEXA REPRESSOR-RELATED"/>
    <property type="match status" value="1"/>
</dbReference>
<evidence type="ECO:0000256" key="13">
    <source>
        <dbReference type="RuleBase" id="RU003991"/>
    </source>
</evidence>
<dbReference type="CDD" id="cd06529">
    <property type="entry name" value="S24_LexA-like"/>
    <property type="match status" value="1"/>
</dbReference>
<keyword evidence="4 12" id="KW-0227">DNA damage</keyword>
<dbReference type="GO" id="GO:0009432">
    <property type="term" value="P:SOS response"/>
    <property type="evidence" value="ECO:0007669"/>
    <property type="project" value="UniProtKB-UniRule"/>
</dbReference>
<evidence type="ECO:0000313" key="16">
    <source>
        <dbReference type="EMBL" id="SHH99796.1"/>
    </source>
</evidence>
<keyword evidence="5 12" id="KW-0378">Hydrolase</keyword>
<dbReference type="NCBIfam" id="TIGR00498">
    <property type="entry name" value="lexA"/>
    <property type="match status" value="1"/>
</dbReference>
<evidence type="ECO:0000256" key="10">
    <source>
        <dbReference type="ARBA" id="ARBA00023204"/>
    </source>
</evidence>
<dbReference type="GO" id="GO:0006260">
    <property type="term" value="P:DNA replication"/>
    <property type="evidence" value="ECO:0007669"/>
    <property type="project" value="UniProtKB-UniRule"/>
</dbReference>
<dbReference type="GO" id="GO:0006281">
    <property type="term" value="P:DNA repair"/>
    <property type="evidence" value="ECO:0007669"/>
    <property type="project" value="UniProtKB-UniRule"/>
</dbReference>
<evidence type="ECO:0000313" key="17">
    <source>
        <dbReference type="Proteomes" id="UP000184139"/>
    </source>
</evidence>
<gene>
    <name evidence="12" type="primary">lexA</name>
    <name evidence="16" type="ORF">SAMN02745124_03125</name>
</gene>